<dbReference type="InterPro" id="IPR001709">
    <property type="entry name" value="Flavoprot_Pyr_Nucl_cyt_Rdtase"/>
</dbReference>
<dbReference type="Gene3D" id="2.40.30.10">
    <property type="entry name" value="Translation factors"/>
    <property type="match status" value="1"/>
</dbReference>
<dbReference type="GO" id="GO:0016491">
    <property type="term" value="F:oxidoreductase activity"/>
    <property type="evidence" value="ECO:0007669"/>
    <property type="project" value="UniProtKB-KW"/>
</dbReference>
<evidence type="ECO:0008006" key="14">
    <source>
        <dbReference type="Google" id="ProtNLM"/>
    </source>
</evidence>
<dbReference type="EMBL" id="CP022684">
    <property type="protein sequence ID" value="AUM14152.1"/>
    <property type="molecule type" value="Genomic_DNA"/>
</dbReference>
<keyword evidence="4" id="KW-0479">Metal-binding</keyword>
<evidence type="ECO:0000256" key="5">
    <source>
        <dbReference type="ARBA" id="ARBA00022827"/>
    </source>
</evidence>
<dbReference type="AlphaFoldDB" id="A0A2K9LPC4"/>
<keyword evidence="3" id="KW-0001">2Fe-2S</keyword>
<dbReference type="Pfam" id="PF00970">
    <property type="entry name" value="FAD_binding_6"/>
    <property type="match status" value="1"/>
</dbReference>
<keyword evidence="5" id="KW-0274">FAD</keyword>
<dbReference type="Pfam" id="PF00175">
    <property type="entry name" value="NAD_binding_1"/>
    <property type="match status" value="1"/>
</dbReference>
<keyword evidence="7" id="KW-0408">Iron</keyword>
<dbReference type="PROSITE" id="PS51085">
    <property type="entry name" value="2FE2S_FER_2"/>
    <property type="match status" value="1"/>
</dbReference>
<evidence type="ECO:0000256" key="1">
    <source>
        <dbReference type="ARBA" id="ARBA00001974"/>
    </source>
</evidence>
<dbReference type="PANTHER" id="PTHR47354:SF8">
    <property type="entry name" value="1,2-PHENYLACETYL-COA EPOXIDASE, SUBUNIT E"/>
    <property type="match status" value="1"/>
</dbReference>
<dbReference type="InterPro" id="IPR017938">
    <property type="entry name" value="Riboflavin_synthase-like_b-brl"/>
</dbReference>
<dbReference type="OrthoDB" id="9796486at2"/>
<dbReference type="SUPFAM" id="SSF63380">
    <property type="entry name" value="Riboflavin synthase domain-like"/>
    <property type="match status" value="1"/>
</dbReference>
<dbReference type="PROSITE" id="PS51384">
    <property type="entry name" value="FAD_FR"/>
    <property type="match status" value="1"/>
</dbReference>
<reference evidence="13" key="1">
    <citation type="submission" date="2017-08" db="EMBL/GenBank/DDBJ databases">
        <title>Direct submision.</title>
        <authorList>
            <person name="Kim S.-J."/>
            <person name="Rhee S.-K."/>
        </authorList>
    </citation>
    <scope>NUCLEOTIDE SEQUENCE [LARGE SCALE GENOMIC DNA]</scope>
    <source>
        <strain evidence="13">GI5</strain>
    </source>
</reference>
<feature type="domain" description="2Fe-2S ferredoxin-type" evidence="10">
    <location>
        <begin position="292"/>
        <end position="384"/>
    </location>
</feature>
<keyword evidence="13" id="KW-1185">Reference proteome</keyword>
<evidence type="ECO:0000256" key="6">
    <source>
        <dbReference type="ARBA" id="ARBA00023002"/>
    </source>
</evidence>
<keyword evidence="2" id="KW-0285">Flavoprotein</keyword>
<dbReference type="InterPro" id="IPR012675">
    <property type="entry name" value="Beta-grasp_dom_sf"/>
</dbReference>
<evidence type="ECO:0000313" key="13">
    <source>
        <dbReference type="Proteomes" id="UP000235116"/>
    </source>
</evidence>
<dbReference type="KEGG" id="kak:Kalk_17730"/>
<dbReference type="SUPFAM" id="SSF54292">
    <property type="entry name" value="2Fe-2S ferredoxin-like"/>
    <property type="match status" value="1"/>
</dbReference>
<accession>A0A2K9LPC4</accession>
<evidence type="ECO:0000256" key="4">
    <source>
        <dbReference type="ARBA" id="ARBA00022723"/>
    </source>
</evidence>
<dbReference type="Proteomes" id="UP000235116">
    <property type="component" value="Chromosome"/>
</dbReference>
<evidence type="ECO:0000256" key="2">
    <source>
        <dbReference type="ARBA" id="ARBA00022630"/>
    </source>
</evidence>
<dbReference type="GO" id="GO:0050660">
    <property type="term" value="F:flavin adenine dinucleotide binding"/>
    <property type="evidence" value="ECO:0007669"/>
    <property type="project" value="TreeGrafter"/>
</dbReference>
<dbReference type="Pfam" id="PF00111">
    <property type="entry name" value="Fer2"/>
    <property type="match status" value="1"/>
</dbReference>
<evidence type="ECO:0000256" key="9">
    <source>
        <dbReference type="ARBA" id="ARBA00034078"/>
    </source>
</evidence>
<dbReference type="PANTHER" id="PTHR47354">
    <property type="entry name" value="NADH OXIDOREDUCTASE HCR"/>
    <property type="match status" value="1"/>
</dbReference>
<dbReference type="RefSeq" id="WP_101895526.1">
    <property type="nucleotide sequence ID" value="NZ_CP022684.1"/>
</dbReference>
<evidence type="ECO:0000259" key="11">
    <source>
        <dbReference type="PROSITE" id="PS51384"/>
    </source>
</evidence>
<dbReference type="InterPro" id="IPR036010">
    <property type="entry name" value="2Fe-2S_ferredoxin-like_sf"/>
</dbReference>
<dbReference type="Gene3D" id="3.40.50.80">
    <property type="entry name" value="Nucleotide-binding domain of ferredoxin-NADP reductase (FNR) module"/>
    <property type="match status" value="1"/>
</dbReference>
<dbReference type="CDD" id="cd00207">
    <property type="entry name" value="fer2"/>
    <property type="match status" value="1"/>
</dbReference>
<comment type="cofactor">
    <cofactor evidence="1">
        <name>FAD</name>
        <dbReference type="ChEBI" id="CHEBI:57692"/>
    </cofactor>
</comment>
<evidence type="ECO:0000259" key="10">
    <source>
        <dbReference type="PROSITE" id="PS51085"/>
    </source>
</evidence>
<evidence type="ECO:0000256" key="7">
    <source>
        <dbReference type="ARBA" id="ARBA00023004"/>
    </source>
</evidence>
<dbReference type="InterPro" id="IPR050415">
    <property type="entry name" value="MRET"/>
</dbReference>
<comment type="cofactor">
    <cofactor evidence="9">
        <name>[2Fe-2S] cluster</name>
        <dbReference type="ChEBI" id="CHEBI:190135"/>
    </cofactor>
</comment>
<dbReference type="PRINTS" id="PR00410">
    <property type="entry name" value="PHEHYDRXLASE"/>
</dbReference>
<proteinExistence type="predicted"/>
<dbReference type="InterPro" id="IPR017927">
    <property type="entry name" value="FAD-bd_FR_type"/>
</dbReference>
<gene>
    <name evidence="12" type="ORF">Kalk_17730</name>
</gene>
<dbReference type="SUPFAM" id="SSF52343">
    <property type="entry name" value="Ferredoxin reductase-like, C-terminal NADP-linked domain"/>
    <property type="match status" value="1"/>
</dbReference>
<sequence>MNRISKNLGQTLPVRLFQRVTRAIPMVRKATTAPRRTSTVLENAYEAVVTDIKRETSRSVTVEFELLEGYRLSYKAGQCVTVSLPVGPTLFQRCYSFSSAPHERRYAITVQRIFHGRVSTYFNNSLSVGDRFYIDDPMGEFVPPVTHPEDQRYVTVAAGAGIVPVFSLIKDLLGKNPMADIQLIYASRNQEQAIFYRQLQRLEKEHPGFSLRFQFTRREGDGHDPYRRLNGEKILSRVADPTSALFYICGPYGLVSKCTEAFHHAGISESRINIETFGSPPATLISDELKPRSITFLPPTVLGNTIRVRQRQVETVLETARRNGVSIPQKCTVGNCQTCKVKIKSGMVIMDEPNSLSLEDAKNGYVLGCMSYPCESLIIKLPGS</sequence>
<keyword evidence="8" id="KW-0411">Iron-sulfur</keyword>
<keyword evidence="6" id="KW-0560">Oxidoreductase</keyword>
<name>A0A2K9LPC4_9GAMM</name>
<dbReference type="GO" id="GO:0046872">
    <property type="term" value="F:metal ion binding"/>
    <property type="evidence" value="ECO:0007669"/>
    <property type="project" value="UniProtKB-KW"/>
</dbReference>
<dbReference type="InterPro" id="IPR008333">
    <property type="entry name" value="Cbr1-like_FAD-bd_dom"/>
</dbReference>
<dbReference type="InterPro" id="IPR039261">
    <property type="entry name" value="FNR_nucleotide-bd"/>
</dbReference>
<dbReference type="InterPro" id="IPR001041">
    <property type="entry name" value="2Fe-2S_ferredoxin-type"/>
</dbReference>
<evidence type="ECO:0000256" key="8">
    <source>
        <dbReference type="ARBA" id="ARBA00023014"/>
    </source>
</evidence>
<dbReference type="GO" id="GO:0051537">
    <property type="term" value="F:2 iron, 2 sulfur cluster binding"/>
    <property type="evidence" value="ECO:0007669"/>
    <property type="project" value="UniProtKB-KW"/>
</dbReference>
<feature type="domain" description="FAD-binding FR-type" evidence="11">
    <location>
        <begin position="42"/>
        <end position="144"/>
    </location>
</feature>
<dbReference type="PRINTS" id="PR00371">
    <property type="entry name" value="FPNCR"/>
</dbReference>
<dbReference type="InterPro" id="IPR001433">
    <property type="entry name" value="OxRdtase_FAD/NAD-bd"/>
</dbReference>
<dbReference type="Gene3D" id="3.10.20.30">
    <property type="match status" value="1"/>
</dbReference>
<evidence type="ECO:0000313" key="12">
    <source>
        <dbReference type="EMBL" id="AUM14152.1"/>
    </source>
</evidence>
<evidence type="ECO:0000256" key="3">
    <source>
        <dbReference type="ARBA" id="ARBA00022714"/>
    </source>
</evidence>
<organism evidence="12 13">
    <name type="scientific">Ketobacter alkanivorans</name>
    <dbReference type="NCBI Taxonomy" id="1917421"/>
    <lineage>
        <taxon>Bacteria</taxon>
        <taxon>Pseudomonadati</taxon>
        <taxon>Pseudomonadota</taxon>
        <taxon>Gammaproteobacteria</taxon>
        <taxon>Pseudomonadales</taxon>
        <taxon>Ketobacteraceae</taxon>
        <taxon>Ketobacter</taxon>
    </lineage>
</organism>
<protein>
    <recommendedName>
        <fullName evidence="14">FAD-binding FR-type domain-containing protein</fullName>
    </recommendedName>
</protein>